<proteinExistence type="inferred from homology"/>
<keyword evidence="4" id="KW-0276">Fatty acid metabolism</keyword>
<dbReference type="SUPFAM" id="SSF51735">
    <property type="entry name" value="NAD(P)-binding Rossmann-fold domains"/>
    <property type="match status" value="1"/>
</dbReference>
<evidence type="ECO:0000256" key="13">
    <source>
        <dbReference type="ARBA" id="ARBA00049556"/>
    </source>
</evidence>
<feature type="domain" description="3-hydroxyacyl-CoA dehydrogenase C-terminal" evidence="15">
    <location>
        <begin position="603"/>
        <end position="688"/>
    </location>
</feature>
<keyword evidence="5" id="KW-0442">Lipid degradation</keyword>
<dbReference type="SUPFAM" id="SSF48179">
    <property type="entry name" value="6-phosphogluconate dehydrogenase C-terminal domain-like"/>
    <property type="match status" value="2"/>
</dbReference>
<dbReference type="PANTHER" id="PTHR23309">
    <property type="entry name" value="3-HYDROXYACYL-COA DEHYROGENASE"/>
    <property type="match status" value="1"/>
</dbReference>
<keyword evidence="7" id="KW-0520">NAD</keyword>
<dbReference type="Gene3D" id="3.40.50.720">
    <property type="entry name" value="NAD(P)-binding Rossmann-like Domain"/>
    <property type="match status" value="1"/>
</dbReference>
<dbReference type="InterPro" id="IPR029045">
    <property type="entry name" value="ClpP/crotonase-like_dom_sf"/>
</dbReference>
<comment type="subcellular location">
    <subcellularLocation>
        <location evidence="1">Peroxisome</location>
    </subcellularLocation>
</comment>
<comment type="catalytic activity">
    <reaction evidence="13">
        <text>a (3S)-3-hydroxyacyl-CoA + NAD(+) = a 3-oxoacyl-CoA + NADH + H(+)</text>
        <dbReference type="Rhea" id="RHEA:22432"/>
        <dbReference type="ChEBI" id="CHEBI:15378"/>
        <dbReference type="ChEBI" id="CHEBI:57318"/>
        <dbReference type="ChEBI" id="CHEBI:57540"/>
        <dbReference type="ChEBI" id="CHEBI:57945"/>
        <dbReference type="ChEBI" id="CHEBI:90726"/>
        <dbReference type="EC" id="1.1.1.35"/>
    </reaction>
</comment>
<dbReference type="Gene3D" id="3.90.226.10">
    <property type="entry name" value="2-enoyl-CoA Hydratase, Chain A, domain 1"/>
    <property type="match status" value="1"/>
</dbReference>
<dbReference type="GO" id="GO:0004300">
    <property type="term" value="F:enoyl-CoA hydratase activity"/>
    <property type="evidence" value="ECO:0007669"/>
    <property type="project" value="UniProtKB-ARBA"/>
</dbReference>
<dbReference type="CDD" id="cd06558">
    <property type="entry name" value="crotonase-like"/>
    <property type="match status" value="1"/>
</dbReference>
<dbReference type="AlphaFoldDB" id="A0A444MC54"/>
<dbReference type="InterPro" id="IPR006108">
    <property type="entry name" value="3HC_DH_C"/>
</dbReference>
<gene>
    <name evidence="17" type="ORF">EP867_09050</name>
</gene>
<evidence type="ECO:0000256" key="5">
    <source>
        <dbReference type="ARBA" id="ARBA00022963"/>
    </source>
</evidence>
<dbReference type="SUPFAM" id="SSF52096">
    <property type="entry name" value="ClpP/crotonase"/>
    <property type="match status" value="1"/>
</dbReference>
<keyword evidence="18" id="KW-1185">Reference proteome</keyword>
<comment type="pathway">
    <text evidence="2">Lipid metabolism; fatty acid beta-oxidation.</text>
</comment>
<dbReference type="PANTHER" id="PTHR23309:SF51">
    <property type="entry name" value="3-HYDROXYACYL-COA DEHYDROGENASE-RELATED"/>
    <property type="match status" value="1"/>
</dbReference>
<keyword evidence="9" id="KW-0576">Peroxisome</keyword>
<dbReference type="RefSeq" id="WP_128488343.1">
    <property type="nucleotide sequence ID" value="NZ_JBHLXB010000007.1"/>
</dbReference>
<organism evidence="17 18">
    <name type="scientific">Falsigemmobacter intermedius</name>
    <dbReference type="NCBI Taxonomy" id="1553448"/>
    <lineage>
        <taxon>Bacteria</taxon>
        <taxon>Pseudomonadati</taxon>
        <taxon>Pseudomonadota</taxon>
        <taxon>Alphaproteobacteria</taxon>
        <taxon>Rhodobacterales</taxon>
        <taxon>Paracoccaceae</taxon>
        <taxon>Falsigemmobacter</taxon>
    </lineage>
</organism>
<evidence type="ECO:0000256" key="12">
    <source>
        <dbReference type="ARBA" id="ARBA00023268"/>
    </source>
</evidence>
<evidence type="ECO:0000256" key="2">
    <source>
        <dbReference type="ARBA" id="ARBA00005005"/>
    </source>
</evidence>
<evidence type="ECO:0000256" key="3">
    <source>
        <dbReference type="ARBA" id="ARBA00008750"/>
    </source>
</evidence>
<dbReference type="InterPro" id="IPR006176">
    <property type="entry name" value="3-OHacyl-CoA_DH_NAD-bd"/>
</dbReference>
<dbReference type="GO" id="GO:0006635">
    <property type="term" value="P:fatty acid beta-oxidation"/>
    <property type="evidence" value="ECO:0007669"/>
    <property type="project" value="UniProtKB-UniPathway"/>
</dbReference>
<keyword evidence="12" id="KW-0511">Multifunctional enzyme</keyword>
<evidence type="ECO:0000256" key="11">
    <source>
        <dbReference type="ARBA" id="ARBA00023239"/>
    </source>
</evidence>
<comment type="similarity">
    <text evidence="14">Belongs to the enoyl-CoA hydratase/isomerase family.</text>
</comment>
<evidence type="ECO:0000256" key="9">
    <source>
        <dbReference type="ARBA" id="ARBA00023140"/>
    </source>
</evidence>
<keyword evidence="8" id="KW-0443">Lipid metabolism</keyword>
<name>A0A444MC54_9RHOB</name>
<dbReference type="Proteomes" id="UP000287168">
    <property type="component" value="Unassembled WGS sequence"/>
</dbReference>
<accession>A0A444MC54</accession>
<evidence type="ECO:0000313" key="18">
    <source>
        <dbReference type="Proteomes" id="UP000287168"/>
    </source>
</evidence>
<evidence type="ECO:0000256" key="7">
    <source>
        <dbReference type="ARBA" id="ARBA00023027"/>
    </source>
</evidence>
<dbReference type="GO" id="GO:0016853">
    <property type="term" value="F:isomerase activity"/>
    <property type="evidence" value="ECO:0007669"/>
    <property type="project" value="UniProtKB-KW"/>
</dbReference>
<evidence type="ECO:0000313" key="17">
    <source>
        <dbReference type="EMBL" id="RWY41577.1"/>
    </source>
</evidence>
<dbReference type="FunFam" id="1.10.1040.50:FF:000006">
    <property type="entry name" value="Peroxisomal bifunctional enzyme"/>
    <property type="match status" value="1"/>
</dbReference>
<evidence type="ECO:0000256" key="10">
    <source>
        <dbReference type="ARBA" id="ARBA00023235"/>
    </source>
</evidence>
<evidence type="ECO:0000256" key="1">
    <source>
        <dbReference type="ARBA" id="ARBA00004275"/>
    </source>
</evidence>
<evidence type="ECO:0000256" key="4">
    <source>
        <dbReference type="ARBA" id="ARBA00022832"/>
    </source>
</evidence>
<dbReference type="Pfam" id="PF00725">
    <property type="entry name" value="3HCDH"/>
    <property type="match status" value="2"/>
</dbReference>
<dbReference type="FunFam" id="3.40.50.720:FF:000009">
    <property type="entry name" value="Fatty oxidation complex, alpha subunit"/>
    <property type="match status" value="1"/>
</dbReference>
<evidence type="ECO:0000259" key="16">
    <source>
        <dbReference type="Pfam" id="PF02737"/>
    </source>
</evidence>
<protein>
    <submittedName>
        <fullName evidence="17">3-hydroxyacyl-CoA dehydrogenase</fullName>
    </submittedName>
</protein>
<keyword evidence="11" id="KW-0456">Lyase</keyword>
<keyword evidence="10" id="KW-0413">Isomerase</keyword>
<dbReference type="InterPro" id="IPR001753">
    <property type="entry name" value="Enoyl-CoA_hydra/iso"/>
</dbReference>
<evidence type="ECO:0000256" key="8">
    <source>
        <dbReference type="ARBA" id="ARBA00023098"/>
    </source>
</evidence>
<dbReference type="OrthoDB" id="9771883at2"/>
<dbReference type="InterPro" id="IPR008927">
    <property type="entry name" value="6-PGluconate_DH-like_C_sf"/>
</dbReference>
<dbReference type="GO" id="GO:0070403">
    <property type="term" value="F:NAD+ binding"/>
    <property type="evidence" value="ECO:0007669"/>
    <property type="project" value="InterPro"/>
</dbReference>
<comment type="caution">
    <text evidence="17">The sequence shown here is derived from an EMBL/GenBank/DDBJ whole genome shotgun (WGS) entry which is preliminary data.</text>
</comment>
<dbReference type="InterPro" id="IPR036291">
    <property type="entry name" value="NAD(P)-bd_dom_sf"/>
</dbReference>
<dbReference type="Gene3D" id="1.10.1040.50">
    <property type="match status" value="1"/>
</dbReference>
<sequence>MPVSSQIVNDIGLIVFSNPPLNPISATAGIPQGIAAELDALEAQPGVKAIVLASDGKMFSAGADISEFDRNAAEVGGPIRALIARLDACRLPLVAAIQGSALGGGLEVALGCDYRVAAKDARFALPEVSLGLIPGAGGTQRLPRLVGAVRGLEWIAAGRTISAAEALEAGLADALTGGDLRAEALAFAESLAAKGRRRPRDLPLNDEGLEEAIAALRARPQNPGLRPAVEAAIAAVAAGQGPDFDQALAEEYRLFDALLVSEPARALRYAFGAERAVARVPGLDPALSAAPIARVAVIGAGTMGIGISLAIVQAGLQARVIDLKPEALERARAQSEATILRNRDRGRVSEAAAAAQIAALSYSSDFADIKGHDLVIEAVFEEMSVKEQVFKTLDRLADPGTILASNTSTLDVDQIAAFTARPEDVVGLHFFSPANLMKLLEVVRGAKTSAQTLATVMGFARQIRKVGVVAGVCDGFIGNRMFEEYLRQAYLLLEEGALPAQVDGAMERWGMAMGPLRTMDLAGQDIGWNIRKRRAIEQPDRPYSRIPDLICEKGWFGQKTGRGYYIYEGAGAKPQTDPEVEAMILAESARLGLTRREISDEEIVERCLYALTNEGARILEEGIAARPLDIDTVWMNGYGFPRFRGGPMFYADRVGLPQVAARMGQFAEGHHGWAWEVAPLILRLTAEGRGFAALNEASK</sequence>
<dbReference type="Pfam" id="PF00378">
    <property type="entry name" value="ECH_1"/>
    <property type="match status" value="1"/>
</dbReference>
<feature type="domain" description="3-hydroxyacyl-CoA dehydrogenase C-terminal" evidence="15">
    <location>
        <begin position="475"/>
        <end position="567"/>
    </location>
</feature>
<dbReference type="UniPathway" id="UPA00659"/>
<evidence type="ECO:0000256" key="14">
    <source>
        <dbReference type="RuleBase" id="RU003707"/>
    </source>
</evidence>
<dbReference type="EMBL" id="SBLC01000010">
    <property type="protein sequence ID" value="RWY41577.1"/>
    <property type="molecule type" value="Genomic_DNA"/>
</dbReference>
<keyword evidence="6" id="KW-0560">Oxidoreductase</keyword>
<feature type="domain" description="3-hydroxyacyl-CoA dehydrogenase NAD binding" evidence="16">
    <location>
        <begin position="295"/>
        <end position="470"/>
    </location>
</feature>
<evidence type="ECO:0000259" key="15">
    <source>
        <dbReference type="Pfam" id="PF00725"/>
    </source>
</evidence>
<evidence type="ECO:0000256" key="6">
    <source>
        <dbReference type="ARBA" id="ARBA00023002"/>
    </source>
</evidence>
<dbReference type="PROSITE" id="PS00166">
    <property type="entry name" value="ENOYL_COA_HYDRATASE"/>
    <property type="match status" value="1"/>
</dbReference>
<dbReference type="GO" id="GO:0003857">
    <property type="term" value="F:(3S)-3-hydroxyacyl-CoA dehydrogenase (NAD+) activity"/>
    <property type="evidence" value="ECO:0007669"/>
    <property type="project" value="UniProtKB-EC"/>
</dbReference>
<comment type="similarity">
    <text evidence="3">In the N-terminal section; belongs to the enoyl-CoA hydratase/isomerase family.</text>
</comment>
<reference evidence="17 18" key="1">
    <citation type="journal article" date="2015" name="Int. J. Syst. Evol. Microbiol.">
        <title>Gemmobacter intermedius sp. nov., isolated from a white stork (Ciconia ciconia).</title>
        <authorList>
            <person name="Kampfer P."/>
            <person name="Jerzak L."/>
            <person name="Wilharm G."/>
            <person name="Golke J."/>
            <person name="Busse H.J."/>
            <person name="Glaeser S.P."/>
        </authorList>
    </citation>
    <scope>NUCLEOTIDE SEQUENCE [LARGE SCALE GENOMIC DNA]</scope>
    <source>
        <strain evidence="17 18">119/4</strain>
    </source>
</reference>
<dbReference type="Pfam" id="PF02737">
    <property type="entry name" value="3HCDH_N"/>
    <property type="match status" value="1"/>
</dbReference>
<dbReference type="InterPro" id="IPR018376">
    <property type="entry name" value="Enoyl-CoA_hyd/isom_CS"/>
</dbReference>